<reference evidence="1" key="1">
    <citation type="submission" date="2024-09" db="EMBL/GenBank/DDBJ databases">
        <authorList>
            <person name="Liu J."/>
        </authorList>
    </citation>
    <scope>NUCLEOTIDE SEQUENCE</scope>
    <source>
        <strain evidence="1">NBU2967</strain>
    </source>
</reference>
<accession>A0ACC7LKN1</accession>
<sequence length="359" mass="40475">MTNEIHPQFKLNGIHFSKEGLKEVGYSLVKEGDPYEHAIGDFLLDWCNETPHISVRTSGSTGKPKQILLKKQHMVNSALATSKFFGLRPGDKALHCLPAEFIAGKMMLVRAMVLGLELDYLQPSSNPLELLSKRYDFCAMVPIQVANSLKKLNNIKTLIVGGAPISNALRTKLRSVDCEIYETYGMTETITHIAARKMGNIRSTEADAHFKVLPEINISQDKRSCLIIDAPHICEEIIMTNDVVRLISKNEFEWLGRYDNIINSGGIKLFPEQIESKLEETIPKPFFVTGLPDEDLGEKLVLIVEGVHDTQKLDRKLKELSNLEKFEVPKEIYGVPEFVFTPNNKIARKKTVQIALDRM</sequence>
<protein>
    <submittedName>
        <fullName evidence="1">AMP-binding protein</fullName>
    </submittedName>
</protein>
<dbReference type="Proteomes" id="UP001595191">
    <property type="component" value="Unassembled WGS sequence"/>
</dbReference>
<keyword evidence="2" id="KW-1185">Reference proteome</keyword>
<comment type="caution">
    <text evidence="1">The sequence shown here is derived from an EMBL/GenBank/DDBJ whole genome shotgun (WGS) entry which is preliminary data.</text>
</comment>
<evidence type="ECO:0000313" key="1">
    <source>
        <dbReference type="EMBL" id="MFH6604110.1"/>
    </source>
</evidence>
<dbReference type="EMBL" id="JBHFPV010000002">
    <property type="protein sequence ID" value="MFH6604110.1"/>
    <property type="molecule type" value="Genomic_DNA"/>
</dbReference>
<gene>
    <name evidence="1" type="ORF">ACEZ3G_11525</name>
</gene>
<evidence type="ECO:0000313" key="2">
    <source>
        <dbReference type="Proteomes" id="UP001595191"/>
    </source>
</evidence>
<proteinExistence type="predicted"/>
<organism evidence="1 2">
    <name type="scientific">Meishania litoralis</name>
    <dbReference type="NCBI Taxonomy" id="3434685"/>
    <lineage>
        <taxon>Bacteria</taxon>
        <taxon>Pseudomonadati</taxon>
        <taxon>Bacteroidota</taxon>
        <taxon>Flavobacteriia</taxon>
        <taxon>Flavobacteriales</taxon>
        <taxon>Flavobacteriaceae</taxon>
        <taxon>Meishania</taxon>
    </lineage>
</organism>
<name>A0ACC7LKN1_9FLAO</name>